<dbReference type="SUPFAM" id="SSF48498">
    <property type="entry name" value="Tetracyclin repressor-like, C-terminal domain"/>
    <property type="match status" value="1"/>
</dbReference>
<dbReference type="InterPro" id="IPR050109">
    <property type="entry name" value="HTH-type_TetR-like_transc_reg"/>
</dbReference>
<dbReference type="Proteomes" id="UP000199092">
    <property type="component" value="Chromosome I"/>
</dbReference>
<dbReference type="SUPFAM" id="SSF46689">
    <property type="entry name" value="Homeodomain-like"/>
    <property type="match status" value="1"/>
</dbReference>
<keyword evidence="1" id="KW-0805">Transcription regulation</keyword>
<dbReference type="GO" id="GO:0000976">
    <property type="term" value="F:transcription cis-regulatory region binding"/>
    <property type="evidence" value="ECO:0007669"/>
    <property type="project" value="TreeGrafter"/>
</dbReference>
<dbReference type="PROSITE" id="PS50977">
    <property type="entry name" value="HTH_TETR_2"/>
    <property type="match status" value="1"/>
</dbReference>
<dbReference type="Pfam" id="PF00440">
    <property type="entry name" value="TetR_N"/>
    <property type="match status" value="1"/>
</dbReference>
<feature type="DNA-binding region" description="H-T-H motif" evidence="4">
    <location>
        <begin position="46"/>
        <end position="65"/>
    </location>
</feature>
<evidence type="ECO:0000256" key="3">
    <source>
        <dbReference type="ARBA" id="ARBA00023163"/>
    </source>
</evidence>
<gene>
    <name evidence="6" type="ORF">SAMN04488543_0534</name>
</gene>
<dbReference type="InterPro" id="IPR001647">
    <property type="entry name" value="HTH_TetR"/>
</dbReference>
<dbReference type="Pfam" id="PF21597">
    <property type="entry name" value="TetR_C_43"/>
    <property type="match status" value="1"/>
</dbReference>
<feature type="domain" description="HTH tetR-type" evidence="5">
    <location>
        <begin position="24"/>
        <end position="83"/>
    </location>
</feature>
<evidence type="ECO:0000256" key="2">
    <source>
        <dbReference type="ARBA" id="ARBA00023125"/>
    </source>
</evidence>
<proteinExistence type="predicted"/>
<evidence type="ECO:0000259" key="5">
    <source>
        <dbReference type="PROSITE" id="PS50977"/>
    </source>
</evidence>
<keyword evidence="7" id="KW-1185">Reference proteome</keyword>
<evidence type="ECO:0000313" key="7">
    <source>
        <dbReference type="Proteomes" id="UP000199092"/>
    </source>
</evidence>
<reference evidence="6 7" key="1">
    <citation type="submission" date="2016-10" db="EMBL/GenBank/DDBJ databases">
        <authorList>
            <person name="de Groot N.N."/>
        </authorList>
    </citation>
    <scope>NUCLEOTIDE SEQUENCE [LARGE SCALE GENOMIC DNA]</scope>
    <source>
        <strain evidence="6 7">DSM 21741</strain>
    </source>
</reference>
<dbReference type="PANTHER" id="PTHR30055">
    <property type="entry name" value="HTH-TYPE TRANSCRIPTIONAL REGULATOR RUTR"/>
    <property type="match status" value="1"/>
</dbReference>
<accession>A0A1H1M3B4</accession>
<dbReference type="EMBL" id="LT629749">
    <property type="protein sequence ID" value="SDR81226.1"/>
    <property type="molecule type" value="Genomic_DNA"/>
</dbReference>
<organism evidence="6 7">
    <name type="scientific">Friedmanniella luteola</name>
    <dbReference type="NCBI Taxonomy" id="546871"/>
    <lineage>
        <taxon>Bacteria</taxon>
        <taxon>Bacillati</taxon>
        <taxon>Actinomycetota</taxon>
        <taxon>Actinomycetes</taxon>
        <taxon>Propionibacteriales</taxon>
        <taxon>Nocardioidaceae</taxon>
        <taxon>Friedmanniella</taxon>
    </lineage>
</organism>
<name>A0A1H1M3B4_9ACTN</name>
<dbReference type="PRINTS" id="PR00455">
    <property type="entry name" value="HTHTETR"/>
</dbReference>
<evidence type="ECO:0000256" key="4">
    <source>
        <dbReference type="PROSITE-ProRule" id="PRU00335"/>
    </source>
</evidence>
<keyword evidence="2 4" id="KW-0238">DNA-binding</keyword>
<sequence>MTPVPPAPDPAAPGSATPLRADAQRNRDQLIAAAARTFVTGGPEVPMEEIARAAGVGVGTLYRRFADRESLMVAVAQTSLATLLTRVRTAEDEERLAWDALVRSMTHLGELKLSLPATDPLPPHLRVAVRADPEVRRLRQELDEATERLVGAAQAEGTLRTDVGAGDVVRLFTLVHRAAPVPGNPVAEQADERALAVLLDGLRTGPRRDLPGRPVAAAELGRG</sequence>
<evidence type="ECO:0000313" key="6">
    <source>
        <dbReference type="EMBL" id="SDR81226.1"/>
    </source>
</evidence>
<dbReference type="InterPro" id="IPR049445">
    <property type="entry name" value="TetR_SbtR-like_C"/>
</dbReference>
<dbReference type="GO" id="GO:0003700">
    <property type="term" value="F:DNA-binding transcription factor activity"/>
    <property type="evidence" value="ECO:0007669"/>
    <property type="project" value="TreeGrafter"/>
</dbReference>
<dbReference type="RefSeq" id="WP_197677180.1">
    <property type="nucleotide sequence ID" value="NZ_LT629749.1"/>
</dbReference>
<keyword evidence="3" id="KW-0804">Transcription</keyword>
<dbReference type="InterPro" id="IPR036271">
    <property type="entry name" value="Tet_transcr_reg_TetR-rel_C_sf"/>
</dbReference>
<dbReference type="AlphaFoldDB" id="A0A1H1M3B4"/>
<evidence type="ECO:0000256" key="1">
    <source>
        <dbReference type="ARBA" id="ARBA00023015"/>
    </source>
</evidence>
<dbReference type="PANTHER" id="PTHR30055:SF234">
    <property type="entry name" value="HTH-TYPE TRANSCRIPTIONAL REGULATOR BETI"/>
    <property type="match status" value="1"/>
</dbReference>
<dbReference type="InterPro" id="IPR009057">
    <property type="entry name" value="Homeodomain-like_sf"/>
</dbReference>
<dbReference type="STRING" id="546871.SAMN04488543_0534"/>
<dbReference type="Gene3D" id="1.10.357.10">
    <property type="entry name" value="Tetracycline Repressor, domain 2"/>
    <property type="match status" value="1"/>
</dbReference>
<protein>
    <submittedName>
        <fullName evidence="6">DNA-binding transcriptional regulator, AcrR family</fullName>
    </submittedName>
</protein>